<sequence>MKKLKICSIISLATISLFGCAGNQKDNALDNRDHDNIRNVRYEGNQTDLQRGRNVPNDITNNDTRLHIANKAADRIVELKEIDTANVIVTNRNAYVAVVLRDHVKGELTRELEKRVADQVRAIDPNIRYVFVSSNPDFVNRMRDYAAKIDQGKPVRGLIEEFNETVRRVFPNSR</sequence>
<dbReference type="InterPro" id="IPR014247">
    <property type="entry name" value="Spore_lipoprot_YhcN/YlaJ"/>
</dbReference>
<dbReference type="NCBIfam" id="TIGR02898">
    <property type="entry name" value="spore_YhcN_YlaJ"/>
    <property type="match status" value="1"/>
</dbReference>
<accession>A0AAX2CKW5</accession>
<keyword evidence="2" id="KW-0449">Lipoprotein</keyword>
<dbReference type="InterPro" id="IPR019076">
    <property type="entry name" value="Spore_lipoprot_YhcN/YlaJ-like"/>
</dbReference>
<evidence type="ECO:0000256" key="1">
    <source>
        <dbReference type="SAM" id="SignalP"/>
    </source>
</evidence>
<gene>
    <name evidence="2" type="ORF">BCB44BAC_03189</name>
</gene>
<dbReference type="GO" id="GO:0030435">
    <property type="term" value="P:sporulation resulting in formation of a cellular spore"/>
    <property type="evidence" value="ECO:0007669"/>
    <property type="project" value="InterPro"/>
</dbReference>
<dbReference type="PROSITE" id="PS51257">
    <property type="entry name" value="PROKAR_LIPOPROTEIN"/>
    <property type="match status" value="1"/>
</dbReference>
<name>A0AAX2CKW5_9BACI</name>
<feature type="signal peptide" evidence="1">
    <location>
        <begin position="1"/>
        <end position="21"/>
    </location>
</feature>
<protein>
    <submittedName>
        <fullName evidence="2">Sporulation lipoprotein YhcN/YlaJ</fullName>
    </submittedName>
</protein>
<dbReference type="Proteomes" id="UP000242164">
    <property type="component" value="Unassembled WGS sequence"/>
</dbReference>
<organism evidence="2 3">
    <name type="scientific">Bacillus cytotoxicus</name>
    <dbReference type="NCBI Taxonomy" id="580165"/>
    <lineage>
        <taxon>Bacteria</taxon>
        <taxon>Bacillati</taxon>
        <taxon>Bacillota</taxon>
        <taxon>Bacilli</taxon>
        <taxon>Bacillales</taxon>
        <taxon>Bacillaceae</taxon>
        <taxon>Bacillus</taxon>
        <taxon>Bacillus cereus group</taxon>
    </lineage>
</organism>
<comment type="caution">
    <text evidence="2">The sequence shown here is derived from an EMBL/GenBank/DDBJ whole genome shotgun (WGS) entry which is preliminary data.</text>
</comment>
<evidence type="ECO:0000313" key="3">
    <source>
        <dbReference type="Proteomes" id="UP000242164"/>
    </source>
</evidence>
<dbReference type="Pfam" id="PF09580">
    <property type="entry name" value="Spore_YhcN_YlaJ"/>
    <property type="match status" value="1"/>
</dbReference>
<evidence type="ECO:0000313" key="2">
    <source>
        <dbReference type="EMBL" id="SCL99558.1"/>
    </source>
</evidence>
<dbReference type="RefSeq" id="WP_048721704.1">
    <property type="nucleotide sequence ID" value="NZ_CP024096.1"/>
</dbReference>
<dbReference type="EMBL" id="FMIK01000040">
    <property type="protein sequence ID" value="SCL99558.1"/>
    <property type="molecule type" value="Genomic_DNA"/>
</dbReference>
<reference evidence="2 3" key="1">
    <citation type="submission" date="2016-08" db="EMBL/GenBank/DDBJ databases">
        <authorList>
            <person name="Loux V."/>
            <person name="Rue O."/>
        </authorList>
    </citation>
    <scope>NUCLEOTIDE SEQUENCE [LARGE SCALE GENOMIC DNA]</scope>
    <source>
        <strain evidence="2 3">AFSSA_08CEB44bac</strain>
    </source>
</reference>
<keyword evidence="1" id="KW-0732">Signal</keyword>
<dbReference type="AlphaFoldDB" id="A0AAX2CKW5"/>
<feature type="chain" id="PRO_5043701843" evidence="1">
    <location>
        <begin position="22"/>
        <end position="174"/>
    </location>
</feature>
<proteinExistence type="predicted"/>